<feature type="transmembrane region" description="Helical" evidence="1">
    <location>
        <begin position="66"/>
        <end position="87"/>
    </location>
</feature>
<keyword evidence="3" id="KW-1185">Reference proteome</keyword>
<comment type="caution">
    <text evidence="2">The sequence shown here is derived from an EMBL/GenBank/DDBJ whole genome shotgun (WGS) entry which is preliminary data.</text>
</comment>
<keyword evidence="1" id="KW-0812">Transmembrane</keyword>
<evidence type="ECO:0000313" key="3">
    <source>
        <dbReference type="Proteomes" id="UP000625976"/>
    </source>
</evidence>
<protein>
    <submittedName>
        <fullName evidence="2">Uncharacterized protein</fullName>
    </submittedName>
</protein>
<sequence length="232" mass="27356">MFKNKWLLPFSLVFGLIFVLFMWFGEPEYVSEINREDGPIEYLTAFFYLIGFILCLITIFKGKNKLLFPIIWAILCFVFMGEETSWFQRVFEYSVPGIEKVNVQNEFNFHNLDIFIGEKLFVDGKISQAGIINFFKSSQNMFRIGFFGYFLMIPLLMLNKKIKKLLLKIGYQKPSLNFLLIMLVVFSLSFVLAILSPGLVKMAFAETREMLYAYFIFIYIGIYYYQKRFSTS</sequence>
<feature type="transmembrane region" description="Helical" evidence="1">
    <location>
        <begin position="178"/>
        <end position="199"/>
    </location>
</feature>
<proteinExistence type="predicted"/>
<evidence type="ECO:0000313" key="2">
    <source>
        <dbReference type="EMBL" id="GGG32712.1"/>
    </source>
</evidence>
<feature type="transmembrane region" description="Helical" evidence="1">
    <location>
        <begin position="141"/>
        <end position="158"/>
    </location>
</feature>
<keyword evidence="1" id="KW-0472">Membrane</keyword>
<dbReference type="AlphaFoldDB" id="A0A917LJT9"/>
<dbReference type="Proteomes" id="UP000625976">
    <property type="component" value="Unassembled WGS sequence"/>
</dbReference>
<name>A0A917LJT9_9FLAO</name>
<gene>
    <name evidence="2" type="ORF">GCM10010976_00630</name>
</gene>
<organism evidence="2 3">
    <name type="scientific">Bizionia arctica</name>
    <dbReference type="NCBI Taxonomy" id="1495645"/>
    <lineage>
        <taxon>Bacteria</taxon>
        <taxon>Pseudomonadati</taxon>
        <taxon>Bacteroidota</taxon>
        <taxon>Flavobacteriia</taxon>
        <taxon>Flavobacteriales</taxon>
        <taxon>Flavobacteriaceae</taxon>
        <taxon>Bizionia</taxon>
    </lineage>
</organism>
<evidence type="ECO:0000256" key="1">
    <source>
        <dbReference type="SAM" id="Phobius"/>
    </source>
</evidence>
<feature type="transmembrane region" description="Helical" evidence="1">
    <location>
        <begin position="211"/>
        <end position="226"/>
    </location>
</feature>
<dbReference type="RefSeq" id="WP_188460726.1">
    <property type="nucleotide sequence ID" value="NZ_BMFQ01000001.1"/>
</dbReference>
<keyword evidence="1" id="KW-1133">Transmembrane helix</keyword>
<accession>A0A917LJT9</accession>
<feature type="transmembrane region" description="Helical" evidence="1">
    <location>
        <begin position="7"/>
        <end position="25"/>
    </location>
</feature>
<dbReference type="EMBL" id="BMFQ01000001">
    <property type="protein sequence ID" value="GGG32712.1"/>
    <property type="molecule type" value="Genomic_DNA"/>
</dbReference>
<feature type="transmembrane region" description="Helical" evidence="1">
    <location>
        <begin position="40"/>
        <end position="59"/>
    </location>
</feature>
<reference evidence="2" key="2">
    <citation type="submission" date="2020-09" db="EMBL/GenBank/DDBJ databases">
        <authorList>
            <person name="Sun Q."/>
            <person name="Zhou Y."/>
        </authorList>
    </citation>
    <scope>NUCLEOTIDE SEQUENCE</scope>
    <source>
        <strain evidence="2">CGMCC 1.12751</strain>
    </source>
</reference>
<reference evidence="2" key="1">
    <citation type="journal article" date="2014" name="Int. J. Syst. Evol. Microbiol.">
        <title>Complete genome sequence of Corynebacterium casei LMG S-19264T (=DSM 44701T), isolated from a smear-ripened cheese.</title>
        <authorList>
            <consortium name="US DOE Joint Genome Institute (JGI-PGF)"/>
            <person name="Walter F."/>
            <person name="Albersmeier A."/>
            <person name="Kalinowski J."/>
            <person name="Ruckert C."/>
        </authorList>
    </citation>
    <scope>NUCLEOTIDE SEQUENCE</scope>
    <source>
        <strain evidence="2">CGMCC 1.12751</strain>
    </source>
</reference>